<evidence type="ECO:0000313" key="1">
    <source>
        <dbReference type="EMBL" id="MPN12454.1"/>
    </source>
</evidence>
<comment type="caution">
    <text evidence="1">The sequence shown here is derived from an EMBL/GenBank/DDBJ whole genome shotgun (WGS) entry which is preliminary data.</text>
</comment>
<proteinExistence type="predicted"/>
<sequence length="66" mass="7392">MSHTESFKSDPVRSARIVIGAVVPDHVVTPCQPGKEYLIIGGRVYDEENNIEAQERHSWSAKHDCT</sequence>
<accession>A0A645FJ49</accession>
<protein>
    <submittedName>
        <fullName evidence="1">Uncharacterized protein</fullName>
    </submittedName>
</protein>
<name>A0A645FJ49_9ZZZZ</name>
<organism evidence="1">
    <name type="scientific">bioreactor metagenome</name>
    <dbReference type="NCBI Taxonomy" id="1076179"/>
    <lineage>
        <taxon>unclassified sequences</taxon>
        <taxon>metagenomes</taxon>
        <taxon>ecological metagenomes</taxon>
    </lineage>
</organism>
<reference evidence="1" key="1">
    <citation type="submission" date="2019-08" db="EMBL/GenBank/DDBJ databases">
        <authorList>
            <person name="Kucharzyk K."/>
            <person name="Murdoch R.W."/>
            <person name="Higgins S."/>
            <person name="Loffler F."/>
        </authorList>
    </citation>
    <scope>NUCLEOTIDE SEQUENCE</scope>
</reference>
<gene>
    <name evidence="1" type="ORF">SDC9_159772</name>
</gene>
<dbReference type="EMBL" id="VSSQ01058803">
    <property type="protein sequence ID" value="MPN12454.1"/>
    <property type="molecule type" value="Genomic_DNA"/>
</dbReference>
<dbReference type="AlphaFoldDB" id="A0A645FJ49"/>